<comment type="subunit">
    <text evidence="8">Monomer.</text>
</comment>
<dbReference type="InterPro" id="IPR005733">
    <property type="entry name" value="TopoI_bac-type"/>
</dbReference>
<feature type="site" description="Interaction with DNA" evidence="8">
    <location>
        <position position="286"/>
    </location>
</feature>
<dbReference type="SMART" id="SM00436">
    <property type="entry name" value="TOP1Bc"/>
    <property type="match status" value="1"/>
</dbReference>
<dbReference type="InterPro" id="IPR025589">
    <property type="entry name" value="Toprim_C_rpt"/>
</dbReference>
<dbReference type="Proteomes" id="UP000253606">
    <property type="component" value="Plasmid pACPOL3"/>
</dbReference>
<comment type="catalytic activity">
    <reaction evidence="1 8">
        <text>ATP-independent breakage of single-stranded DNA, followed by passage and rejoining.</text>
        <dbReference type="EC" id="5.6.2.1"/>
    </reaction>
</comment>
<dbReference type="GO" id="GO:0003677">
    <property type="term" value="F:DNA binding"/>
    <property type="evidence" value="ECO:0007669"/>
    <property type="project" value="UniProtKB-KW"/>
</dbReference>
<evidence type="ECO:0000259" key="11">
    <source>
        <dbReference type="PROSITE" id="PS52039"/>
    </source>
</evidence>
<dbReference type="NCBIfam" id="TIGR01051">
    <property type="entry name" value="topA_bact"/>
    <property type="match status" value="1"/>
</dbReference>
<evidence type="ECO:0000256" key="6">
    <source>
        <dbReference type="ARBA" id="ARBA00023125"/>
    </source>
</evidence>
<dbReference type="Pfam" id="PF13342">
    <property type="entry name" value="Toprim_Crpt"/>
    <property type="match status" value="1"/>
</dbReference>
<dbReference type="InterPro" id="IPR003602">
    <property type="entry name" value="Topo_IA_DNA-bd_dom"/>
</dbReference>
<keyword evidence="4" id="KW-0460">Magnesium</keyword>
<keyword evidence="6 8" id="KW-0238">DNA-binding</keyword>
<dbReference type="SMART" id="SM00437">
    <property type="entry name" value="TOP1Ac"/>
    <property type="match status" value="1"/>
</dbReference>
<dbReference type="InterPro" id="IPR013824">
    <property type="entry name" value="Topo_IA_cen_sub1"/>
</dbReference>
<dbReference type="InterPro" id="IPR023405">
    <property type="entry name" value="Topo_IA_core_domain"/>
</dbReference>
<dbReference type="InterPro" id="IPR028612">
    <property type="entry name" value="Topoisom_1_IA"/>
</dbReference>
<evidence type="ECO:0000259" key="10">
    <source>
        <dbReference type="PROSITE" id="PS50880"/>
    </source>
</evidence>
<feature type="site" description="Interaction with DNA" evidence="8">
    <location>
        <position position="28"/>
    </location>
</feature>
<comment type="caution">
    <text evidence="8">Lacks conserved residue(s) required for the propagation of feature annotation.</text>
</comment>
<comment type="similarity">
    <text evidence="2 8">Belongs to the type IA topoisomerase family.</text>
</comment>
<dbReference type="InterPro" id="IPR013826">
    <property type="entry name" value="Topo_IA_cen_sub3"/>
</dbReference>
<keyword evidence="5 8" id="KW-0799">Topoisomerase</keyword>
<dbReference type="InterPro" id="IPR006171">
    <property type="entry name" value="TOPRIM_dom"/>
</dbReference>
<accession>A0A2Z5GBY3</accession>
<gene>
    <name evidence="8" type="primary">topA</name>
    <name evidence="12" type="ORF">ACPOL_7240</name>
</gene>
<evidence type="ECO:0000256" key="8">
    <source>
        <dbReference type="HAMAP-Rule" id="MF_00952"/>
    </source>
</evidence>
<geneLocation type="plasmid" evidence="13">
    <name>pacpol3</name>
</geneLocation>
<evidence type="ECO:0000256" key="3">
    <source>
        <dbReference type="ARBA" id="ARBA00022723"/>
    </source>
</evidence>
<feature type="site" description="Interaction with DNA" evidence="8">
    <location>
        <position position="136"/>
    </location>
</feature>
<dbReference type="Pfam" id="PF01751">
    <property type="entry name" value="Toprim"/>
    <property type="match status" value="1"/>
</dbReference>
<dbReference type="Pfam" id="PF01131">
    <property type="entry name" value="Topoisom_bac"/>
    <property type="match status" value="1"/>
</dbReference>
<feature type="region of interest" description="Interaction with DNA" evidence="8">
    <location>
        <begin position="160"/>
        <end position="165"/>
    </location>
</feature>
<comment type="function">
    <text evidence="8">Releases the supercoiling and torsional tension of DNA, which is introduced during the DNA replication and transcription, by transiently cleaving and rejoining one strand of the DNA duplex. Introduces a single-strand break via transesterification at a target site in duplex DNA. The scissile phosphodiester is attacked by the catalytic tyrosine of the enzyme, resulting in the formation of a DNA-(5'-phosphotyrosyl)-enzyme intermediate and the expulsion of a 3'-OH DNA strand. The free DNA strand then undergoes passage around the unbroken strand, thus removing DNA supercoils. Finally, in the religation step, the DNA 3'-OH attacks the covalent intermediate to expel the active-site tyrosine and restore the DNA phosphodiester backbone.</text>
</comment>
<dbReference type="GO" id="GO:0003917">
    <property type="term" value="F:DNA topoisomerase type I (single strand cut, ATP-independent) activity"/>
    <property type="evidence" value="ECO:0007669"/>
    <property type="project" value="UniProtKB-UniRule"/>
</dbReference>
<feature type="site" description="Interaction with DNA" evidence="8">
    <location>
        <position position="135"/>
    </location>
</feature>
<evidence type="ECO:0000256" key="2">
    <source>
        <dbReference type="ARBA" id="ARBA00009446"/>
    </source>
</evidence>
<dbReference type="Gene3D" id="2.70.20.10">
    <property type="entry name" value="Topoisomerase I, domain 3"/>
    <property type="match status" value="1"/>
</dbReference>
<keyword evidence="7 8" id="KW-0413">Isomerase</keyword>
<sequence length="666" mass="73400">MIVESPNKVKKIKALLGSGWDVAASIGHIRDLPAKGLGLAPPDYKLEYHFVERTGTTGKNVVDGLKPRAARANAIYLATDPDREGEAIAWHLKEALALKSYHRVTFDAITETVIKTALTRPRQIDMNLVRAQEARRGADRLVGYQVSPILSRQTGIAGLSAGRVQTPAVRFVVDRQREIENFTVTKHFGAEAIFEDGKWKAQWDTQPFLQSGSKYVFDGDLARQAAACRTFRVADAATKPATQAPPAPFTTATLLQAASVTLNFKPDLTAMLAQKLFEQGLITYHRTDSQNLSTEALSEIRDHVAANHWPLPPNPRTWKTKETAQEAHEAIRPTHLEHRNAGEGDDQKKLYSLIWTRAVASQLADAEYSVNTLRLEAQHGGKIFVFKATGRTLTAPGWRILTAIDAAEEADQHTAEERETQGDENGNVPALPIGTSITSTSTTVLNKQTKPPNGYTQASLIKKLESEGIGRPSTYPLILKNIIARGYLDDSKKILVATDLAKLLIDSLTGRFAFVEYDYTRSLEQELDDIAAGKTSYLSVVSTLDTRLKTELGALNIQPQPALQRPTGGAEAAESGIPCPKCKSGQLRRPNDREFFSCTRYRDGCTFSINRTIAKKKLTDKQIETLCTKGETGIIKGFVNKQGKPFDAILMCSSNTNWRTTFTFPK</sequence>
<feature type="active site" description="O-(5'-phospho-DNA)-tyrosine intermediate" evidence="8">
    <location>
        <position position="284"/>
    </location>
</feature>
<keyword evidence="12" id="KW-0614">Plasmid</keyword>
<evidence type="ECO:0000313" key="13">
    <source>
        <dbReference type="Proteomes" id="UP000253606"/>
    </source>
</evidence>
<feature type="domain" description="Toprim" evidence="10">
    <location>
        <begin position="1"/>
        <end position="114"/>
    </location>
</feature>
<dbReference type="Gene3D" id="3.40.50.140">
    <property type="match status" value="1"/>
</dbReference>
<protein>
    <recommendedName>
        <fullName evidence="8">DNA topoisomerase 1</fullName>
        <ecNumber evidence="8">5.6.2.1</ecNumber>
    </recommendedName>
    <alternativeName>
        <fullName evidence="8">DNA topoisomerase I</fullName>
    </alternativeName>
</protein>
<dbReference type="Gene3D" id="1.10.290.10">
    <property type="entry name" value="Topoisomerase I, domain 4"/>
    <property type="match status" value="1"/>
</dbReference>
<dbReference type="PANTHER" id="PTHR42785">
    <property type="entry name" value="DNA TOPOISOMERASE, TYPE IA, CORE"/>
    <property type="match status" value="1"/>
</dbReference>
<dbReference type="CDD" id="cd00186">
    <property type="entry name" value="TOP1Ac"/>
    <property type="match status" value="1"/>
</dbReference>
<dbReference type="EMBL" id="CP030844">
    <property type="protein sequence ID" value="AXC16430.1"/>
    <property type="molecule type" value="Genomic_DNA"/>
</dbReference>
<evidence type="ECO:0000256" key="1">
    <source>
        <dbReference type="ARBA" id="ARBA00000213"/>
    </source>
</evidence>
<name>A0A2Z5GBY3_9BACT</name>
<dbReference type="SMART" id="SM00493">
    <property type="entry name" value="TOPRIM"/>
    <property type="match status" value="1"/>
</dbReference>
<dbReference type="PANTHER" id="PTHR42785:SF1">
    <property type="entry name" value="DNA TOPOISOMERASE"/>
    <property type="match status" value="1"/>
</dbReference>
<dbReference type="AlphaFoldDB" id="A0A2Z5GBY3"/>
<dbReference type="SUPFAM" id="SSF56712">
    <property type="entry name" value="Prokaryotic type I DNA topoisomerase"/>
    <property type="match status" value="1"/>
</dbReference>
<organism evidence="12 13">
    <name type="scientific">Acidisarcina polymorpha</name>
    <dbReference type="NCBI Taxonomy" id="2211140"/>
    <lineage>
        <taxon>Bacteria</taxon>
        <taxon>Pseudomonadati</taxon>
        <taxon>Acidobacteriota</taxon>
        <taxon>Terriglobia</taxon>
        <taxon>Terriglobales</taxon>
        <taxon>Acidobacteriaceae</taxon>
        <taxon>Acidisarcina</taxon>
    </lineage>
</organism>
<feature type="domain" description="Topo IA-type catalytic" evidence="11">
    <location>
        <begin position="125"/>
        <end position="552"/>
    </location>
</feature>
<dbReference type="InterPro" id="IPR003601">
    <property type="entry name" value="Topo_IA_2"/>
</dbReference>
<dbReference type="KEGG" id="abas:ACPOL_7240"/>
<dbReference type="InterPro" id="IPR013497">
    <property type="entry name" value="Topo_IA_cen"/>
</dbReference>
<dbReference type="InterPro" id="IPR013825">
    <property type="entry name" value="Topo_IA_cen_sub2"/>
</dbReference>
<feature type="site" description="Interaction with DNA" evidence="8">
    <location>
        <position position="139"/>
    </location>
</feature>
<feature type="site" description="Interaction with DNA" evidence="8">
    <location>
        <position position="485"/>
    </location>
</feature>
<dbReference type="HAMAP" id="MF_00952">
    <property type="entry name" value="Topoisom_1_prok"/>
    <property type="match status" value="1"/>
</dbReference>
<dbReference type="InterPro" id="IPR000380">
    <property type="entry name" value="Topo_IA"/>
</dbReference>
<feature type="region of interest" description="Disordered" evidence="9">
    <location>
        <begin position="409"/>
        <end position="433"/>
    </location>
</feature>
<feature type="site" description="Interaction with DNA" evidence="8">
    <location>
        <position position="144"/>
    </location>
</feature>
<evidence type="ECO:0000256" key="9">
    <source>
        <dbReference type="SAM" id="MobiDB-lite"/>
    </source>
</evidence>
<dbReference type="PROSITE" id="PS52039">
    <property type="entry name" value="TOPO_IA_2"/>
    <property type="match status" value="1"/>
</dbReference>
<dbReference type="EC" id="5.6.2.1" evidence="8"/>
<dbReference type="PRINTS" id="PR00417">
    <property type="entry name" value="PRTPISMRASEI"/>
</dbReference>
<dbReference type="RefSeq" id="WP_161557722.1">
    <property type="nucleotide sequence ID" value="NZ_CP030844.1"/>
</dbReference>
<evidence type="ECO:0000313" key="12">
    <source>
        <dbReference type="EMBL" id="AXC16430.1"/>
    </source>
</evidence>
<evidence type="ECO:0000256" key="7">
    <source>
        <dbReference type="ARBA" id="ARBA00023235"/>
    </source>
</evidence>
<proteinExistence type="inferred from homology"/>
<dbReference type="PROSITE" id="PS50880">
    <property type="entry name" value="TOPRIM"/>
    <property type="match status" value="1"/>
</dbReference>
<dbReference type="GO" id="GO:0006265">
    <property type="term" value="P:DNA topological change"/>
    <property type="evidence" value="ECO:0007669"/>
    <property type="project" value="UniProtKB-UniRule"/>
</dbReference>
<keyword evidence="3" id="KW-0479">Metal-binding</keyword>
<reference evidence="12 13" key="1">
    <citation type="journal article" date="2018" name="Front. Microbiol.">
        <title>Hydrolytic Capabilities as a Key to Environmental Success: Chitinolytic and Cellulolytic Acidobacteria From Acidic Sub-arctic Soils and Boreal Peatlands.</title>
        <authorList>
            <person name="Belova S.E."/>
            <person name="Ravin N.V."/>
            <person name="Pankratov T.A."/>
            <person name="Rakitin A.L."/>
            <person name="Ivanova A.A."/>
            <person name="Beletsky A.V."/>
            <person name="Mardanov A.V."/>
            <person name="Sinninghe Damste J.S."/>
            <person name="Dedysh S.N."/>
        </authorList>
    </citation>
    <scope>NUCLEOTIDE SEQUENCE [LARGE SCALE GENOMIC DNA]</scope>
    <source>
        <strain evidence="12 13">SBC82</strain>
        <plasmid evidence="13">pacpol3</plasmid>
    </source>
</reference>
<keyword evidence="13" id="KW-1185">Reference proteome</keyword>
<evidence type="ECO:0000256" key="4">
    <source>
        <dbReference type="ARBA" id="ARBA00022842"/>
    </source>
</evidence>
<evidence type="ECO:0000256" key="5">
    <source>
        <dbReference type="ARBA" id="ARBA00023029"/>
    </source>
</evidence>
<dbReference type="GO" id="GO:0046872">
    <property type="term" value="F:metal ion binding"/>
    <property type="evidence" value="ECO:0007669"/>
    <property type="project" value="UniProtKB-KW"/>
</dbReference>
<feature type="compositionally biased region" description="Basic and acidic residues" evidence="9">
    <location>
        <begin position="410"/>
        <end position="421"/>
    </location>
</feature>
<dbReference type="Gene3D" id="1.10.460.10">
    <property type="entry name" value="Topoisomerase I, domain 2"/>
    <property type="match status" value="1"/>
</dbReference>